<accession>A0AAV0NBD1</accession>
<feature type="binding site" evidence="6">
    <location>
        <position position="27"/>
    </location>
    <ligand>
        <name>Zn(2+)</name>
        <dbReference type="ChEBI" id="CHEBI:29105"/>
        <label>2</label>
        <note>catalytic</note>
    </ligand>
</feature>
<dbReference type="AlphaFoldDB" id="A0AAV0NBD1"/>
<evidence type="ECO:0000259" key="7">
    <source>
        <dbReference type="Pfam" id="PF00413"/>
    </source>
</evidence>
<dbReference type="PANTHER" id="PTHR10201:SF304">
    <property type="entry name" value="PEPTIDASE METALLOPEPTIDASE DOMAIN-CONTAINING PROTEIN"/>
    <property type="match status" value="1"/>
</dbReference>
<dbReference type="Pfam" id="PF00413">
    <property type="entry name" value="Peptidase_M10"/>
    <property type="match status" value="1"/>
</dbReference>
<dbReference type="InterPro" id="IPR001818">
    <property type="entry name" value="Pept_M10_metallopeptidase"/>
</dbReference>
<dbReference type="GO" id="GO:0008270">
    <property type="term" value="F:zinc ion binding"/>
    <property type="evidence" value="ECO:0007669"/>
    <property type="project" value="InterPro"/>
</dbReference>
<keyword evidence="1" id="KW-0645">Protease</keyword>
<dbReference type="GO" id="GO:0030574">
    <property type="term" value="P:collagen catabolic process"/>
    <property type="evidence" value="ECO:0007669"/>
    <property type="project" value="TreeGrafter"/>
</dbReference>
<feature type="binding site" evidence="6">
    <location>
        <position position="19"/>
    </location>
    <ligand>
        <name>Zn(2+)</name>
        <dbReference type="ChEBI" id="CHEBI:29105"/>
        <label>2</label>
        <note>catalytic</note>
    </ligand>
</feature>
<dbReference type="GO" id="GO:0031012">
    <property type="term" value="C:extracellular matrix"/>
    <property type="evidence" value="ECO:0007669"/>
    <property type="project" value="InterPro"/>
</dbReference>
<evidence type="ECO:0000313" key="8">
    <source>
        <dbReference type="EMBL" id="CAI0455681.1"/>
    </source>
</evidence>
<dbReference type="InterPro" id="IPR021190">
    <property type="entry name" value="Pept_M10A"/>
</dbReference>
<evidence type="ECO:0000256" key="2">
    <source>
        <dbReference type="ARBA" id="ARBA00022723"/>
    </source>
</evidence>
<keyword evidence="3" id="KW-0378">Hydrolase</keyword>
<feature type="binding site" evidence="6">
    <location>
        <position position="9"/>
    </location>
    <ligand>
        <name>Zn(2+)</name>
        <dbReference type="ChEBI" id="CHEBI:29105"/>
        <label>2</label>
        <note>catalytic</note>
    </ligand>
</feature>
<dbReference type="EMBL" id="CAMGYJ010000008">
    <property type="protein sequence ID" value="CAI0455681.1"/>
    <property type="molecule type" value="Genomic_DNA"/>
</dbReference>
<comment type="cofactor">
    <cofactor evidence="6">
        <name>Zn(2+)</name>
        <dbReference type="ChEBI" id="CHEBI:29105"/>
    </cofactor>
    <text evidence="6">Binds 2 Zn(2+) ions per subunit.</text>
</comment>
<proteinExistence type="predicted"/>
<evidence type="ECO:0000256" key="1">
    <source>
        <dbReference type="ARBA" id="ARBA00022670"/>
    </source>
</evidence>
<gene>
    <name evidence="8" type="ORF">LITE_LOCUS32451</name>
</gene>
<evidence type="ECO:0000256" key="3">
    <source>
        <dbReference type="ARBA" id="ARBA00022801"/>
    </source>
</evidence>
<evidence type="ECO:0000256" key="6">
    <source>
        <dbReference type="PIRSR" id="PIRSR621190-2"/>
    </source>
</evidence>
<dbReference type="GO" id="GO:0004222">
    <property type="term" value="F:metalloendopeptidase activity"/>
    <property type="evidence" value="ECO:0007669"/>
    <property type="project" value="InterPro"/>
</dbReference>
<dbReference type="PRINTS" id="PR00138">
    <property type="entry name" value="MATRIXIN"/>
</dbReference>
<comment type="caution">
    <text evidence="8">The sequence shown here is derived from an EMBL/GenBank/DDBJ whole genome shotgun (WGS) entry which is preliminary data.</text>
</comment>
<protein>
    <recommendedName>
        <fullName evidence="7">Peptidase M10 metallopeptidase domain-containing protein</fullName>
    </recommendedName>
</protein>
<evidence type="ECO:0000256" key="4">
    <source>
        <dbReference type="ARBA" id="ARBA00022833"/>
    </source>
</evidence>
<dbReference type="SUPFAM" id="SSF55486">
    <property type="entry name" value="Metalloproteases ('zincins'), catalytic domain"/>
    <property type="match status" value="1"/>
</dbReference>
<evidence type="ECO:0000313" key="9">
    <source>
        <dbReference type="Proteomes" id="UP001154282"/>
    </source>
</evidence>
<keyword evidence="2 6" id="KW-0479">Metal-binding</keyword>
<keyword evidence="4 6" id="KW-0862">Zinc</keyword>
<dbReference type="GO" id="GO:0006508">
    <property type="term" value="P:proteolysis"/>
    <property type="evidence" value="ECO:0007669"/>
    <property type="project" value="UniProtKB-KW"/>
</dbReference>
<evidence type="ECO:0000256" key="5">
    <source>
        <dbReference type="PIRSR" id="PIRSR621190-1"/>
    </source>
</evidence>
<keyword evidence="9" id="KW-1185">Reference proteome</keyword>
<dbReference type="Gene3D" id="3.40.390.10">
    <property type="entry name" value="Collagenase (Catalytic Domain)"/>
    <property type="match status" value="1"/>
</dbReference>
<dbReference type="GO" id="GO:0030198">
    <property type="term" value="P:extracellular matrix organization"/>
    <property type="evidence" value="ECO:0007669"/>
    <property type="project" value="TreeGrafter"/>
</dbReference>
<dbReference type="InterPro" id="IPR024079">
    <property type="entry name" value="MetalloPept_cat_dom_sf"/>
</dbReference>
<feature type="active site" evidence="5">
    <location>
        <position position="10"/>
    </location>
</feature>
<feature type="domain" description="Peptidase M10 metallopeptidase" evidence="7">
    <location>
        <begin position="2"/>
        <end position="51"/>
    </location>
</feature>
<organism evidence="8 9">
    <name type="scientific">Linum tenue</name>
    <dbReference type="NCBI Taxonomy" id="586396"/>
    <lineage>
        <taxon>Eukaryota</taxon>
        <taxon>Viridiplantae</taxon>
        <taxon>Streptophyta</taxon>
        <taxon>Embryophyta</taxon>
        <taxon>Tracheophyta</taxon>
        <taxon>Spermatophyta</taxon>
        <taxon>Magnoliopsida</taxon>
        <taxon>eudicotyledons</taxon>
        <taxon>Gunneridae</taxon>
        <taxon>Pentapetalae</taxon>
        <taxon>rosids</taxon>
        <taxon>fabids</taxon>
        <taxon>Malpighiales</taxon>
        <taxon>Linaceae</taxon>
        <taxon>Linum</taxon>
    </lineage>
</organism>
<name>A0AAV0NBD1_9ROSI</name>
<reference evidence="8" key="1">
    <citation type="submission" date="2022-08" db="EMBL/GenBank/DDBJ databases">
        <authorList>
            <person name="Gutierrez-Valencia J."/>
        </authorList>
    </citation>
    <scope>NUCLEOTIDE SEQUENCE</scope>
</reference>
<dbReference type="Proteomes" id="UP001154282">
    <property type="component" value="Unassembled WGS sequence"/>
</dbReference>
<sequence>MDWETVALHEIGHLLGLDHSDVEEAIMFAIIRVGAVKGLNADDIQGIRALYNV</sequence>
<dbReference type="PANTHER" id="PTHR10201">
    <property type="entry name" value="MATRIX METALLOPROTEINASE"/>
    <property type="match status" value="1"/>
</dbReference>
<feature type="binding site" evidence="6">
    <location>
        <position position="13"/>
    </location>
    <ligand>
        <name>Zn(2+)</name>
        <dbReference type="ChEBI" id="CHEBI:29105"/>
        <label>2</label>
        <note>catalytic</note>
    </ligand>
</feature>